<protein>
    <submittedName>
        <fullName evidence="1">Histone-binding protein RBBP7</fullName>
    </submittedName>
</protein>
<sequence>MARPRPREYTAGDLVFAKMKGYPHWPARIDELPEGAVKPPANKYPIFFFGTHETAFLGPKDLLPYKEYKDKFGKSNKRKGFNEGLWEIENNPGVKFTGYQAIHQQSSSETEEGGNTADGSSGGEEGDSVEEEDDKEKLKGDKTGSKRKKTATSKKSTKLSRMSSGEDDLEKDGKEDDQKSGSEGGDPDNDIIQNTTDMYDDAVEERVINEEYKIWKKNTPFLYDLVMTHALEWPSLTVQWLPDVSRPEGKDYTVHRLVLGTHTSDEQNHLVIASVQVPNDDAQFDASHYDSEKGEFGGFGSVSGKIEIEIKINHEGEVNRARYMPQNHCIIATKTPTSDVLVFDYNKHPSKPDPSGECSPDLRLKGHQKEGYGLSWNPNLSGNLLSASDDHTICLWDIGAGPKEGKIVDAKTIFTGHTAVVEDVSWHLLHESLFGSVADDQKLMIWDTRSNNTSKASHAVDAHTAEVNCLSFNPYSEFILATGSADKTVALWDLRNLKLKLHSFESHKDEIFQVQWSPHNETILASSGTDRRLNVWDL</sequence>
<reference evidence="1" key="1">
    <citation type="submission" date="2020-04" db="EMBL/GenBank/DDBJ databases">
        <title>A chromosome-scale assembly and high-density genetic map of the yellow drum (Nibea albiflora) genome.</title>
        <authorList>
            <person name="Xu D."/>
            <person name="Zhang W."/>
            <person name="Chen R."/>
            <person name="Tan P."/>
            <person name="Wang L."/>
            <person name="Song H."/>
            <person name="Tian L."/>
            <person name="Zhu Q."/>
            <person name="Wang B."/>
        </authorList>
    </citation>
    <scope>NUCLEOTIDE SEQUENCE</scope>
    <source>
        <strain evidence="1">ZJHYS-2018</strain>
    </source>
</reference>
<proteinExistence type="predicted"/>
<dbReference type="EMBL" id="CM024795">
    <property type="protein sequence ID" value="KAG8001674.1"/>
    <property type="molecule type" value="Genomic_DNA"/>
</dbReference>
<name>A0ACB7EI05_NIBAL</name>
<evidence type="ECO:0000313" key="2">
    <source>
        <dbReference type="Proteomes" id="UP000805704"/>
    </source>
</evidence>
<evidence type="ECO:0000313" key="1">
    <source>
        <dbReference type="EMBL" id="KAG8001674.1"/>
    </source>
</evidence>
<keyword evidence="2" id="KW-1185">Reference proteome</keyword>
<accession>A0ACB7EI05</accession>
<organism evidence="1 2">
    <name type="scientific">Nibea albiflora</name>
    <name type="common">Yellow drum</name>
    <name type="synonym">Corvina albiflora</name>
    <dbReference type="NCBI Taxonomy" id="240163"/>
    <lineage>
        <taxon>Eukaryota</taxon>
        <taxon>Metazoa</taxon>
        <taxon>Chordata</taxon>
        <taxon>Craniata</taxon>
        <taxon>Vertebrata</taxon>
        <taxon>Euteleostomi</taxon>
        <taxon>Actinopterygii</taxon>
        <taxon>Neopterygii</taxon>
        <taxon>Teleostei</taxon>
        <taxon>Neoteleostei</taxon>
        <taxon>Acanthomorphata</taxon>
        <taxon>Eupercaria</taxon>
        <taxon>Sciaenidae</taxon>
        <taxon>Nibea</taxon>
    </lineage>
</organism>
<feature type="non-terminal residue" evidence="1">
    <location>
        <position position="538"/>
    </location>
</feature>
<gene>
    <name evidence="1" type="primary">RBBP7</name>
    <name evidence="1" type="ORF">GBF38_007429</name>
</gene>
<dbReference type="Proteomes" id="UP000805704">
    <property type="component" value="Chromosome 7"/>
</dbReference>
<comment type="caution">
    <text evidence="1">The sequence shown here is derived from an EMBL/GenBank/DDBJ whole genome shotgun (WGS) entry which is preliminary data.</text>
</comment>